<dbReference type="PANTHER" id="PTHR45755:SF1">
    <property type="entry name" value="PROTON-COUPLED ZINC ANTIPORTER SLC30A5"/>
    <property type="match status" value="1"/>
</dbReference>
<comment type="function">
    <text evidence="26">Catalytic subunit of a heterodimeric structure-specific endonuclease that resolves DNA secondary structures generated during DNA repair and recombination. Has endonuclease activity towards branched DNA substrates, introducing single-strand cuts in duplex DNA close to junctions with ss-DNA.</text>
</comment>
<dbReference type="GO" id="GO:0006310">
    <property type="term" value="P:DNA recombination"/>
    <property type="evidence" value="ECO:0007669"/>
    <property type="project" value="UniProtKB-UniRule"/>
</dbReference>
<feature type="region of interest" description="Disordered" evidence="27">
    <location>
        <begin position="784"/>
        <end position="803"/>
    </location>
</feature>
<dbReference type="GO" id="GO:0006882">
    <property type="term" value="P:intracellular zinc ion homeostasis"/>
    <property type="evidence" value="ECO:0007669"/>
    <property type="project" value="InterPro"/>
</dbReference>
<evidence type="ECO:0000313" key="31">
    <source>
        <dbReference type="Proteomes" id="UP001175271"/>
    </source>
</evidence>
<dbReference type="GO" id="GO:1904257">
    <property type="term" value="P:zinc ion import into Golgi lumen"/>
    <property type="evidence" value="ECO:0007669"/>
    <property type="project" value="TreeGrafter"/>
</dbReference>
<dbReference type="GO" id="GO:0015297">
    <property type="term" value="F:antiporter activity"/>
    <property type="evidence" value="ECO:0007669"/>
    <property type="project" value="UniProtKB-KW"/>
</dbReference>
<keyword evidence="19" id="KW-0406">Ion transport</keyword>
<keyword evidence="23 26" id="KW-0539">Nucleus</keyword>
<feature type="transmembrane region" description="Helical" evidence="28">
    <location>
        <begin position="50"/>
        <end position="69"/>
    </location>
</feature>
<feature type="region of interest" description="Disordered" evidence="27">
    <location>
        <begin position="536"/>
        <end position="556"/>
    </location>
</feature>
<evidence type="ECO:0000256" key="4">
    <source>
        <dbReference type="ARBA" id="ARBA00004638"/>
    </source>
</evidence>
<dbReference type="InterPro" id="IPR045316">
    <property type="entry name" value="Msc2-like"/>
</dbReference>
<comment type="caution">
    <text evidence="26">Lacks conserved residue(s) required for the propagation of feature annotation.</text>
</comment>
<keyword evidence="22 26" id="KW-0234">DNA repair</keyword>
<evidence type="ECO:0000256" key="7">
    <source>
        <dbReference type="ARBA" id="ARBA00022449"/>
    </source>
</evidence>
<dbReference type="SUPFAM" id="SSF161111">
    <property type="entry name" value="Cation efflux protein transmembrane domain-like"/>
    <property type="match status" value="1"/>
</dbReference>
<feature type="compositionally biased region" description="Basic residues" evidence="27">
    <location>
        <begin position="740"/>
        <end position="754"/>
    </location>
</feature>
<feature type="transmembrane region" description="Helical" evidence="28">
    <location>
        <begin position="404"/>
        <end position="424"/>
    </location>
</feature>
<evidence type="ECO:0000256" key="1">
    <source>
        <dbReference type="ARBA" id="ARBA00004166"/>
    </source>
</evidence>
<evidence type="ECO:0000256" key="24">
    <source>
        <dbReference type="ARBA" id="ARBA00038531"/>
    </source>
</evidence>
<dbReference type="Gene3D" id="1.20.1510.10">
    <property type="entry name" value="Cation efflux protein transmembrane domain"/>
    <property type="match status" value="1"/>
</dbReference>
<dbReference type="GO" id="GO:0008270">
    <property type="term" value="F:zinc ion binding"/>
    <property type="evidence" value="ECO:0007669"/>
    <property type="project" value="UniProtKB-KW"/>
</dbReference>
<keyword evidence="15" id="KW-0862">Zinc</keyword>
<dbReference type="Proteomes" id="UP001175271">
    <property type="component" value="Unassembled WGS sequence"/>
</dbReference>
<feature type="transmembrane region" description="Helical" evidence="28">
    <location>
        <begin position="508"/>
        <end position="525"/>
    </location>
</feature>
<comment type="caution">
    <text evidence="30">The sequence shown here is derived from an EMBL/GenBank/DDBJ whole genome shotgun (WGS) entry which is preliminary data.</text>
</comment>
<keyword evidence="11 26" id="KW-0255">Endonuclease</keyword>
<dbReference type="InterPro" id="IPR000305">
    <property type="entry name" value="GIY-YIG_endonuc"/>
</dbReference>
<keyword evidence="14 26" id="KW-0378">Hydrolase</keyword>
<name>A0AA39IMX8_9BILA</name>
<comment type="cofactor">
    <cofactor evidence="26">
        <name>a divalent metal cation</name>
        <dbReference type="ChEBI" id="CHEBI:60240"/>
    </cofactor>
</comment>
<sequence>MLAHDFLRHEEGRTFVPTSSSRSAWFFSFLVVAKLLRCVGIFLVDVLAKSLHVMGLLWIFKIVSSLILLPIHKPFNNGKPIRRSLYVRIGQIALFNCVIEVIWFYGITLCGPLRSVLIFEQSSSVVLAALLAFSKGGSSPSKTRGLISLVVGYLALMFMDSDSTVELNHSSTHGHHNGLNHMFYHVINWFGVSDHKGGVFLLIFAILVRIAYDSQFRHMAVEIGGPKRLYSMVNAASAVFLTPLAVLSLVASNAHIESYFNFLFLLFVAVCFVVIIDFYAESICFQHVADPVMAQARWSPITMFLCALILAWLWYQPSVDTVIGSHALSGGVVVTVISFSIASFVLTSPNTSRSRAGHFVGMSDSGLPLYTSGEAFLQRTSRSMLLFLKETLRDILANSDSRRIFWFLCANLAFCGVEFTYGFLTNSLGLISDGFHMLFDCTALCLGLVASVMSRWPASRRYSYGYGRFEVLSGFVNAMFLIVIALFIFLEALERLYDPPDVHTDKLMLVAVAGLLVNLFGMYAFHGGGHGHSHGGGDYGHSHGGHGHSHHGHSHGGGNANMQGVFLHVLADTLGSVFVIISTLLIQWLGWKWVDPFCSLILSLLILGSVYPLLKASAANLLQNIPPELEHDFEHALDEILHVEGVESYSRAHVWQLKSEMNVASLNVQVKEETNEQMIRTRVEEIMKEAGVNQSTIQVEKQSFFNRIQALCPSYRVPHVVTRGALIHSSKKYDDDHGHGHSHSGGHGHSHGGHGHSDVGMSDEDIFAPVSPLNISRFSFGVLDSPRSPAQKRPRRSLSQIGSSTSNIPAWTLSTASPLTNALVSPVKRRVPKPVTVLDEFFGVYCLISQSPLKHYKNRCYIGYTVDPNRRIRQHNGGAQKGGANKTDNRGPWEMVCIVHGFPNSVSALRFEWAWQNPDKSRRLRDLHLKKSPKESPFAFRLRICCHMLNSEPWNRLALTFRWLQPQFELSFPLEVLPPRHIDVQYGLVEKTSSVVPTALEEYEMIRSCAICAKTIQTISDMLRCPSLAACGHFHVRCLAEHSIAESNEAENFLVPISGRCPKCAKPFRWGDLVRDQRNLQTVDANKPMFENERIAVGMVPKQELRKC</sequence>
<comment type="subunit">
    <text evidence="26">Forms a heterodimer with a member of the SLX4 family.</text>
</comment>
<evidence type="ECO:0000256" key="19">
    <source>
        <dbReference type="ARBA" id="ARBA00023065"/>
    </source>
</evidence>
<keyword evidence="20 28" id="KW-0472">Membrane</keyword>
<evidence type="ECO:0000259" key="29">
    <source>
        <dbReference type="PROSITE" id="PS50164"/>
    </source>
</evidence>
<comment type="subcellular location">
    <subcellularLocation>
        <location evidence="3">Cytoplasmic vesicle</location>
        <location evidence="3">COPII-coated vesicle membrane</location>
        <topology evidence="3">Multi-pass membrane protein</topology>
    </subcellularLocation>
    <subcellularLocation>
        <location evidence="4">Cytoplasmic vesicle</location>
        <location evidence="4">Secretory vesicle membrane</location>
        <topology evidence="4">Multi-pass membrane protein</topology>
    </subcellularLocation>
    <subcellularLocation>
        <location evidence="2">Golgi apparatus</location>
        <location evidence="2">Golgi stack membrane</location>
        <topology evidence="2">Multi-pass membrane protein</topology>
    </subcellularLocation>
    <subcellularLocation>
        <location evidence="1">Golgi apparatus</location>
        <location evidence="1">trans-Golgi network membrane</location>
        <topology evidence="1">Multi-pass membrane protein</topology>
    </subcellularLocation>
    <subcellularLocation>
        <location evidence="26">Nucleus</location>
    </subcellularLocation>
</comment>
<evidence type="ECO:0000256" key="9">
    <source>
        <dbReference type="ARBA" id="ARBA00022722"/>
    </source>
</evidence>
<feature type="domain" description="GIY-YIG" evidence="29">
    <location>
        <begin position="840"/>
        <end position="925"/>
    </location>
</feature>
<dbReference type="EMBL" id="JAUCMV010000001">
    <property type="protein sequence ID" value="KAK0426009.1"/>
    <property type="molecule type" value="Genomic_DNA"/>
</dbReference>
<keyword evidence="16" id="KW-0864">Zinc transport</keyword>
<evidence type="ECO:0000256" key="2">
    <source>
        <dbReference type="ARBA" id="ARBA00004205"/>
    </source>
</evidence>
<keyword evidence="10" id="KW-0479">Metal-binding</keyword>
<keyword evidence="6" id="KW-0813">Transport</keyword>
<dbReference type="InterPro" id="IPR027469">
    <property type="entry name" value="Cation_efflux_TMD_sf"/>
</dbReference>
<keyword evidence="18" id="KW-0333">Golgi apparatus</keyword>
<keyword evidence="13" id="KW-0863">Zinc-finger</keyword>
<dbReference type="Pfam" id="PF01541">
    <property type="entry name" value="GIY-YIG"/>
    <property type="match status" value="1"/>
</dbReference>
<evidence type="ECO:0000256" key="16">
    <source>
        <dbReference type="ARBA" id="ARBA00022906"/>
    </source>
</evidence>
<dbReference type="GO" id="GO:0005385">
    <property type="term" value="F:zinc ion transmembrane transporter activity"/>
    <property type="evidence" value="ECO:0007669"/>
    <property type="project" value="InterPro"/>
</dbReference>
<feature type="transmembrane region" description="Helical" evidence="28">
    <location>
        <begin position="327"/>
        <end position="346"/>
    </location>
</feature>
<dbReference type="GO" id="GO:0006281">
    <property type="term" value="P:DNA repair"/>
    <property type="evidence" value="ECO:0007669"/>
    <property type="project" value="UniProtKB-UniRule"/>
</dbReference>
<dbReference type="PANTHER" id="PTHR45755">
    <property type="match status" value="1"/>
</dbReference>
<comment type="subunit">
    <text evidence="24">Heterodimer with SLC30A6/ZNT6; form a functional zinc ion transmembrane transporter.</text>
</comment>
<accession>A0AA39IMX8</accession>
<keyword evidence="31" id="KW-1185">Reference proteome</keyword>
<feature type="transmembrane region" description="Helical" evidence="28">
    <location>
        <begin position="436"/>
        <end position="457"/>
    </location>
</feature>
<keyword evidence="8 28" id="KW-0812">Transmembrane</keyword>
<feature type="transmembrane region" description="Helical" evidence="28">
    <location>
        <begin position="182"/>
        <end position="208"/>
    </location>
</feature>
<dbReference type="PROSITE" id="PS50164">
    <property type="entry name" value="GIY_YIG"/>
    <property type="match status" value="1"/>
</dbReference>
<comment type="similarity">
    <text evidence="26">Belongs to the SLX1 family.</text>
</comment>
<feature type="transmembrane region" description="Helical" evidence="28">
    <location>
        <begin position="565"/>
        <end position="587"/>
    </location>
</feature>
<evidence type="ECO:0000313" key="30">
    <source>
        <dbReference type="EMBL" id="KAK0426009.1"/>
    </source>
</evidence>
<organism evidence="30 31">
    <name type="scientific">Steinernema hermaphroditum</name>
    <dbReference type="NCBI Taxonomy" id="289476"/>
    <lineage>
        <taxon>Eukaryota</taxon>
        <taxon>Metazoa</taxon>
        <taxon>Ecdysozoa</taxon>
        <taxon>Nematoda</taxon>
        <taxon>Chromadorea</taxon>
        <taxon>Rhabditida</taxon>
        <taxon>Tylenchina</taxon>
        <taxon>Panagrolaimomorpha</taxon>
        <taxon>Strongyloidoidea</taxon>
        <taxon>Steinernematidae</taxon>
        <taxon>Steinernema</taxon>
    </lineage>
</organism>
<dbReference type="FunFam" id="3.40.1440.10:FF:000008">
    <property type="entry name" value="Structure-specific endonuclease subunit SLX1 homolog"/>
    <property type="match status" value="1"/>
</dbReference>
<dbReference type="InterPro" id="IPR048749">
    <property type="entry name" value="SLX1_C"/>
</dbReference>
<evidence type="ECO:0000256" key="11">
    <source>
        <dbReference type="ARBA" id="ARBA00022759"/>
    </source>
</evidence>
<evidence type="ECO:0000256" key="26">
    <source>
        <dbReference type="HAMAP-Rule" id="MF_03100"/>
    </source>
</evidence>
<dbReference type="InterPro" id="IPR002524">
    <property type="entry name" value="Cation_efflux"/>
</dbReference>
<dbReference type="GO" id="GO:0012507">
    <property type="term" value="C:ER to Golgi transport vesicle membrane"/>
    <property type="evidence" value="ECO:0007669"/>
    <property type="project" value="UniProtKB-SubCell"/>
</dbReference>
<evidence type="ECO:0000256" key="23">
    <source>
        <dbReference type="ARBA" id="ARBA00023242"/>
    </source>
</evidence>
<feature type="region of interest" description="Disordered" evidence="27">
    <location>
        <begin position="731"/>
        <end position="763"/>
    </location>
</feature>
<dbReference type="GO" id="GO:0017108">
    <property type="term" value="F:5'-flap endonuclease activity"/>
    <property type="evidence" value="ECO:0007669"/>
    <property type="project" value="InterPro"/>
</dbReference>
<feature type="transmembrane region" description="Helical" evidence="28">
    <location>
        <begin position="23"/>
        <end position="44"/>
    </location>
</feature>
<evidence type="ECO:0000256" key="20">
    <source>
        <dbReference type="ARBA" id="ARBA00023136"/>
    </source>
</evidence>
<dbReference type="Pfam" id="PF21202">
    <property type="entry name" value="SLX1_C"/>
    <property type="match status" value="1"/>
</dbReference>
<dbReference type="InterPro" id="IPR058533">
    <property type="entry name" value="Cation_efflux_TM"/>
</dbReference>
<feature type="transmembrane region" description="Helical" evidence="28">
    <location>
        <begin position="229"/>
        <end position="252"/>
    </location>
</feature>
<evidence type="ECO:0000256" key="6">
    <source>
        <dbReference type="ARBA" id="ARBA00022448"/>
    </source>
</evidence>
<feature type="transmembrane region" description="Helical" evidence="28">
    <location>
        <begin position="298"/>
        <end position="315"/>
    </location>
</feature>
<feature type="transmembrane region" description="Helical" evidence="28">
    <location>
        <begin position="469"/>
        <end position="488"/>
    </location>
</feature>
<gene>
    <name evidence="30" type="ORF">QR680_009500</name>
</gene>
<dbReference type="Gene3D" id="3.40.1440.10">
    <property type="entry name" value="GIY-YIG endonuclease"/>
    <property type="match status" value="1"/>
</dbReference>
<keyword evidence="21 26" id="KW-0233">DNA recombination</keyword>
<dbReference type="NCBIfam" id="TIGR01297">
    <property type="entry name" value="CDF"/>
    <property type="match status" value="1"/>
</dbReference>
<evidence type="ECO:0000256" key="22">
    <source>
        <dbReference type="ARBA" id="ARBA00023204"/>
    </source>
</evidence>
<dbReference type="GO" id="GO:0033557">
    <property type="term" value="C:Slx1-Slx4 complex"/>
    <property type="evidence" value="ECO:0007669"/>
    <property type="project" value="UniProtKB-UniRule"/>
</dbReference>
<evidence type="ECO:0000256" key="28">
    <source>
        <dbReference type="SAM" id="Phobius"/>
    </source>
</evidence>
<evidence type="ECO:0000256" key="25">
    <source>
        <dbReference type="ARBA" id="ARBA00048349"/>
    </source>
</evidence>
<dbReference type="Pfam" id="PF01545">
    <property type="entry name" value="Cation_efflux"/>
    <property type="match status" value="1"/>
</dbReference>
<dbReference type="InterPro" id="IPR013083">
    <property type="entry name" value="Znf_RING/FYVE/PHD"/>
</dbReference>
<proteinExistence type="inferred from homology"/>
<evidence type="ECO:0000256" key="15">
    <source>
        <dbReference type="ARBA" id="ARBA00022833"/>
    </source>
</evidence>
<feature type="transmembrane region" description="Helical" evidence="28">
    <location>
        <begin position="258"/>
        <end position="278"/>
    </location>
</feature>
<evidence type="ECO:0000256" key="8">
    <source>
        <dbReference type="ARBA" id="ARBA00022692"/>
    </source>
</evidence>
<dbReference type="CDD" id="cd10455">
    <property type="entry name" value="GIY-YIG_SLX1"/>
    <property type="match status" value="1"/>
</dbReference>
<keyword evidence="12 26" id="KW-0227">DNA damage</keyword>
<comment type="similarity">
    <text evidence="5">Belongs to the cation diffusion facilitator (CDF) transporter (TC 2.A.4) family. SLC30A subfamily.</text>
</comment>
<evidence type="ECO:0000256" key="21">
    <source>
        <dbReference type="ARBA" id="ARBA00023172"/>
    </source>
</evidence>
<evidence type="ECO:0000256" key="5">
    <source>
        <dbReference type="ARBA" id="ARBA00008873"/>
    </source>
</evidence>
<keyword evidence="17 28" id="KW-1133">Transmembrane helix</keyword>
<dbReference type="HAMAP" id="MF_03100">
    <property type="entry name" value="Endonuc_su_Slx1"/>
    <property type="match status" value="1"/>
</dbReference>
<evidence type="ECO:0000256" key="13">
    <source>
        <dbReference type="ARBA" id="ARBA00022771"/>
    </source>
</evidence>
<feature type="transmembrane region" description="Helical" evidence="28">
    <location>
        <begin position="89"/>
        <end position="107"/>
    </location>
</feature>
<dbReference type="AlphaFoldDB" id="A0AA39IMX8"/>
<protein>
    <recommendedName>
        <fullName evidence="26">Structure-specific endonuclease subunit SLX1 homolog</fullName>
        <ecNumber evidence="26">3.1.-.-</ecNumber>
    </recommendedName>
</protein>
<keyword evidence="7" id="KW-0050">Antiport</keyword>
<dbReference type="EC" id="3.1.-.-" evidence="26"/>
<feature type="compositionally biased region" description="Basic residues" evidence="27">
    <location>
        <begin position="543"/>
        <end position="554"/>
    </location>
</feature>
<dbReference type="FunFam" id="1.20.1510.10:FF:000035">
    <property type="entry name" value="Zinc transporter 5"/>
    <property type="match status" value="1"/>
</dbReference>
<evidence type="ECO:0000256" key="3">
    <source>
        <dbReference type="ARBA" id="ARBA00004557"/>
    </source>
</evidence>
<evidence type="ECO:0000256" key="12">
    <source>
        <dbReference type="ARBA" id="ARBA00022763"/>
    </source>
</evidence>
<reference evidence="30" key="1">
    <citation type="submission" date="2023-06" db="EMBL/GenBank/DDBJ databases">
        <title>Genomic analysis of the entomopathogenic nematode Steinernema hermaphroditum.</title>
        <authorList>
            <person name="Schwarz E.M."/>
            <person name="Heppert J.K."/>
            <person name="Baniya A."/>
            <person name="Schwartz H.T."/>
            <person name="Tan C.-H."/>
            <person name="Antoshechkin I."/>
            <person name="Sternberg P.W."/>
            <person name="Goodrich-Blair H."/>
            <person name="Dillman A.R."/>
        </authorList>
    </citation>
    <scope>NUCLEOTIDE SEQUENCE</scope>
    <source>
        <strain evidence="30">PS9179</strain>
        <tissue evidence="30">Whole animal</tissue>
    </source>
</reference>
<dbReference type="InterPro" id="IPR035901">
    <property type="entry name" value="GIY-YIG_endonuc_sf"/>
</dbReference>
<comment type="catalytic activity">
    <reaction evidence="25">
        <text>Zn(2+)(in) + 2 H(+)(out) = Zn(2+)(out) + 2 H(+)(in)</text>
        <dbReference type="Rhea" id="RHEA:72627"/>
        <dbReference type="ChEBI" id="CHEBI:15378"/>
        <dbReference type="ChEBI" id="CHEBI:29105"/>
    </reaction>
</comment>
<dbReference type="InterPro" id="IPR027520">
    <property type="entry name" value="Slx1"/>
</dbReference>
<dbReference type="Gene3D" id="3.30.40.10">
    <property type="entry name" value="Zinc/RING finger domain, C3HC4 (zinc finger)"/>
    <property type="match status" value="1"/>
</dbReference>
<evidence type="ECO:0000256" key="14">
    <source>
        <dbReference type="ARBA" id="ARBA00022801"/>
    </source>
</evidence>
<dbReference type="GO" id="GO:0032580">
    <property type="term" value="C:Golgi cisterna membrane"/>
    <property type="evidence" value="ECO:0007669"/>
    <property type="project" value="UniProtKB-SubCell"/>
</dbReference>
<evidence type="ECO:0000256" key="17">
    <source>
        <dbReference type="ARBA" id="ARBA00022989"/>
    </source>
</evidence>
<evidence type="ECO:0000256" key="18">
    <source>
        <dbReference type="ARBA" id="ARBA00023034"/>
    </source>
</evidence>
<evidence type="ECO:0000256" key="27">
    <source>
        <dbReference type="SAM" id="MobiDB-lite"/>
    </source>
</evidence>
<evidence type="ECO:0000256" key="10">
    <source>
        <dbReference type="ARBA" id="ARBA00022723"/>
    </source>
</evidence>
<keyword evidence="9 26" id="KW-0540">Nuclease</keyword>